<gene>
    <name evidence="3" type="ORF">CFK40_00310</name>
</gene>
<keyword evidence="4" id="KW-1185">Reference proteome</keyword>
<accession>A0A221M7G5</accession>
<feature type="domain" description="DUF3298" evidence="1">
    <location>
        <begin position="118"/>
        <end position="188"/>
    </location>
</feature>
<evidence type="ECO:0000259" key="1">
    <source>
        <dbReference type="Pfam" id="PF11738"/>
    </source>
</evidence>
<dbReference type="InterPro" id="IPR021729">
    <property type="entry name" value="DUF3298"/>
</dbReference>
<dbReference type="Gene3D" id="3.90.640.20">
    <property type="entry name" value="Heat-shock cognate protein, ATPase"/>
    <property type="match status" value="1"/>
</dbReference>
<evidence type="ECO:0000313" key="4">
    <source>
        <dbReference type="Proteomes" id="UP000204391"/>
    </source>
</evidence>
<dbReference type="InterPro" id="IPR025303">
    <property type="entry name" value="PdaC"/>
</dbReference>
<dbReference type="EMBL" id="CP022437">
    <property type="protein sequence ID" value="ASN03574.1"/>
    <property type="molecule type" value="Genomic_DNA"/>
</dbReference>
<dbReference type="Pfam" id="PF11738">
    <property type="entry name" value="DUF3298"/>
    <property type="match status" value="1"/>
</dbReference>
<evidence type="ECO:0000259" key="2">
    <source>
        <dbReference type="Pfam" id="PF13739"/>
    </source>
</evidence>
<protein>
    <recommendedName>
        <fullName evidence="5">DUF3298 domain-containing protein</fullName>
    </recommendedName>
</protein>
<dbReference type="Pfam" id="PF13739">
    <property type="entry name" value="PdaC"/>
    <property type="match status" value="1"/>
</dbReference>
<organism evidence="3 4">
    <name type="scientific">Virgibacillus necropolis</name>
    <dbReference type="NCBI Taxonomy" id="163877"/>
    <lineage>
        <taxon>Bacteria</taxon>
        <taxon>Bacillati</taxon>
        <taxon>Bacillota</taxon>
        <taxon>Bacilli</taxon>
        <taxon>Bacillales</taxon>
        <taxon>Bacillaceae</taxon>
        <taxon>Virgibacillus</taxon>
    </lineage>
</organism>
<reference evidence="3 4" key="1">
    <citation type="journal article" date="2003" name="Int. J. Syst. Evol. Microbiol.">
        <title>Virgibacillus carmonensis sp. nov., Virgibacillus necropolis sp. nov. and Virgibacillus picturae sp. nov., three novel species isolated from deteriorated mural paintings, transfer of the species of the genus salibacillus to Virgibacillus, as Virgibacillus marismortui comb. nov. and Virgibacillus salexigens comb. nov., and emended description of the genus Virgibacillus.</title>
        <authorList>
            <person name="Heyrman J."/>
            <person name="Logan N.A."/>
            <person name="Busse H.J."/>
            <person name="Balcaen A."/>
            <person name="Lebbe L."/>
            <person name="Rodriguez-Diaz M."/>
            <person name="Swings J."/>
            <person name="De Vos P."/>
        </authorList>
    </citation>
    <scope>NUCLEOTIDE SEQUENCE [LARGE SCALE GENOMIC DNA]</scope>
    <source>
        <strain evidence="3 4">LMG 19488</strain>
    </source>
</reference>
<feature type="domain" description="Deacetylase PdaC" evidence="2">
    <location>
        <begin position="23"/>
        <end position="99"/>
    </location>
</feature>
<dbReference type="Proteomes" id="UP000204391">
    <property type="component" value="Chromosome"/>
</dbReference>
<dbReference type="AlphaFoldDB" id="A0A221M7G5"/>
<dbReference type="KEGG" id="vne:CFK40_00310"/>
<evidence type="ECO:0008006" key="5">
    <source>
        <dbReference type="Google" id="ProtNLM"/>
    </source>
</evidence>
<dbReference type="Gene3D" id="3.30.565.40">
    <property type="entry name" value="Fervidobacterium nodosum Rt17-B1 like"/>
    <property type="match status" value="1"/>
</dbReference>
<sequence length="209" mass="23798">MKMATPVLPVSIQTMILQQQGTTIYYPQIVGLSNTNVQQTINQTIYQQVQSLIQQQYQQQGTNSFTEMIGSFEIKTNERNILSLSLTNYAYAYQHAHGLTLMKSLTFNVQTGEQYQLKDLFKPGSNYVEALSKIVQTQINERNIQLLGEFSGISPDQDFYIADKALVIYFQLYEITPYYVGFPMFPISVFSLQDIMNENGPLGQMAVNN</sequence>
<dbReference type="OrthoDB" id="5637at2"/>
<dbReference type="InterPro" id="IPR037126">
    <property type="entry name" value="PdaC/RsiV-like_sf"/>
</dbReference>
<evidence type="ECO:0000313" key="3">
    <source>
        <dbReference type="EMBL" id="ASN03574.1"/>
    </source>
</evidence>
<proteinExistence type="predicted"/>
<name>A0A221M7G5_9BACI</name>